<feature type="compositionally biased region" description="Low complexity" evidence="1">
    <location>
        <begin position="247"/>
        <end position="260"/>
    </location>
</feature>
<evidence type="ECO:0000313" key="3">
    <source>
        <dbReference type="Proteomes" id="UP000224567"/>
    </source>
</evidence>
<comment type="caution">
    <text evidence="2">The sequence shown here is derived from an EMBL/GenBank/DDBJ whole genome shotgun (WGS) entry which is preliminary data.</text>
</comment>
<dbReference type="EMBL" id="MLFT02000642">
    <property type="protein sequence ID" value="PHT26749.1"/>
    <property type="molecule type" value="Genomic_DNA"/>
</dbReference>
<gene>
    <name evidence="2" type="ORF">CQW23_33647</name>
</gene>
<protein>
    <submittedName>
        <fullName evidence="2">Uncharacterized protein</fullName>
    </submittedName>
</protein>
<dbReference type="AlphaFoldDB" id="A0A2G2V1A5"/>
<evidence type="ECO:0000256" key="1">
    <source>
        <dbReference type="SAM" id="MobiDB-lite"/>
    </source>
</evidence>
<reference evidence="3" key="2">
    <citation type="journal article" date="2017" name="J. Anim. Genet.">
        <title>Multiple reference genome sequences of hot pepper reveal the massive evolution of plant disease resistance genes by retroduplication.</title>
        <authorList>
            <person name="Kim S."/>
            <person name="Park J."/>
            <person name="Yeom S.-I."/>
            <person name="Kim Y.-M."/>
            <person name="Seo E."/>
            <person name="Kim K.-T."/>
            <person name="Kim M.-S."/>
            <person name="Lee J.M."/>
            <person name="Cheong K."/>
            <person name="Shin H.-S."/>
            <person name="Kim S.-B."/>
            <person name="Han K."/>
            <person name="Lee J."/>
            <person name="Park M."/>
            <person name="Lee H.-A."/>
            <person name="Lee H.-Y."/>
            <person name="Lee Y."/>
            <person name="Oh S."/>
            <person name="Lee J.H."/>
            <person name="Choi E."/>
            <person name="Choi E."/>
            <person name="Lee S.E."/>
            <person name="Jeon J."/>
            <person name="Kim H."/>
            <person name="Choi G."/>
            <person name="Song H."/>
            <person name="Lee J."/>
            <person name="Lee S.-C."/>
            <person name="Kwon J.-K."/>
            <person name="Lee H.-Y."/>
            <person name="Koo N."/>
            <person name="Hong Y."/>
            <person name="Kim R.W."/>
            <person name="Kang W.-H."/>
            <person name="Huh J.H."/>
            <person name="Kang B.-C."/>
            <person name="Yang T.-J."/>
            <person name="Lee Y.-H."/>
            <person name="Bennetzen J.L."/>
            <person name="Choi D."/>
        </authorList>
    </citation>
    <scope>NUCLEOTIDE SEQUENCE [LARGE SCALE GENOMIC DNA]</scope>
    <source>
        <strain evidence="3">cv. PBC81</strain>
    </source>
</reference>
<feature type="region of interest" description="Disordered" evidence="1">
    <location>
        <begin position="227"/>
        <end position="298"/>
    </location>
</feature>
<reference evidence="2 3" key="1">
    <citation type="journal article" date="2017" name="Genome Biol.">
        <title>New reference genome sequences of hot pepper reveal the massive evolution of plant disease-resistance genes by retroduplication.</title>
        <authorList>
            <person name="Kim S."/>
            <person name="Park J."/>
            <person name="Yeom S.I."/>
            <person name="Kim Y.M."/>
            <person name="Seo E."/>
            <person name="Kim K.T."/>
            <person name="Kim M.S."/>
            <person name="Lee J.M."/>
            <person name="Cheong K."/>
            <person name="Shin H.S."/>
            <person name="Kim S.B."/>
            <person name="Han K."/>
            <person name="Lee J."/>
            <person name="Park M."/>
            <person name="Lee H.A."/>
            <person name="Lee H.Y."/>
            <person name="Lee Y."/>
            <person name="Oh S."/>
            <person name="Lee J.H."/>
            <person name="Choi E."/>
            <person name="Choi E."/>
            <person name="Lee S.E."/>
            <person name="Jeon J."/>
            <person name="Kim H."/>
            <person name="Choi G."/>
            <person name="Song H."/>
            <person name="Lee J."/>
            <person name="Lee S.C."/>
            <person name="Kwon J.K."/>
            <person name="Lee H.Y."/>
            <person name="Koo N."/>
            <person name="Hong Y."/>
            <person name="Kim R.W."/>
            <person name="Kang W.H."/>
            <person name="Huh J.H."/>
            <person name="Kang B.C."/>
            <person name="Yang T.J."/>
            <person name="Lee Y.H."/>
            <person name="Bennetzen J.L."/>
            <person name="Choi D."/>
        </authorList>
    </citation>
    <scope>NUCLEOTIDE SEQUENCE [LARGE SCALE GENOMIC DNA]</scope>
    <source>
        <strain evidence="3">cv. PBC81</strain>
    </source>
</reference>
<proteinExistence type="predicted"/>
<name>A0A2G2V1A5_CAPBA</name>
<sequence length="515" mass="57658">MDTLHTLPLFSFPESNAIPKTESRRHLYTTLSVSTLRIRLMGSPGPIVIVVLATRDKEDPQLQALRLSDADRYAFKSRLASPGDGGTYYHLLIAIDRSGFEPECPSSYVSKWIEKPPPKGAHRAGPRLPKIDWKKARMLFTFKSNPRLVRNEETGGERALVMLDCVGEVGQKSSQSNRRELIPSLEPLDRRCRGSKHRNWCLFLSCSSSKERITSARERTSPVWIERVSRSRSPDGLSPSLAAKPTETSSQESEVEASSSLDRRARHSVANGARQEGGFTSLVTKEGQLTKGGKKSQHLRRLLRSQSGIYLSQRKYVLDLQHETGMLGSKPVDTPMDQHTKLIADQDELLPDPGRYRRPQIVCLLETRMKASGMERISWRLRYEKALVIEPIGLSGGMSSEAMEKIKVLLTQNYECYLKGEKSRAELRAESIDTRNSLERAARDHYIYLLNSAPIHILPVGTTIEDSPRELNLAIVELIPPILFLGPTEDLQVPIDSTPILVFGYSSSYPGGSRG</sequence>
<keyword evidence="3" id="KW-1185">Reference proteome</keyword>
<dbReference type="Proteomes" id="UP000224567">
    <property type="component" value="Unassembled WGS sequence"/>
</dbReference>
<evidence type="ECO:0000313" key="2">
    <source>
        <dbReference type="EMBL" id="PHT26749.1"/>
    </source>
</evidence>
<dbReference type="OrthoDB" id="128382at2759"/>
<organism evidence="2 3">
    <name type="scientific">Capsicum baccatum</name>
    <name type="common">Peruvian pepper</name>
    <dbReference type="NCBI Taxonomy" id="33114"/>
    <lineage>
        <taxon>Eukaryota</taxon>
        <taxon>Viridiplantae</taxon>
        <taxon>Streptophyta</taxon>
        <taxon>Embryophyta</taxon>
        <taxon>Tracheophyta</taxon>
        <taxon>Spermatophyta</taxon>
        <taxon>Magnoliopsida</taxon>
        <taxon>eudicotyledons</taxon>
        <taxon>Gunneridae</taxon>
        <taxon>Pentapetalae</taxon>
        <taxon>asterids</taxon>
        <taxon>lamiids</taxon>
        <taxon>Solanales</taxon>
        <taxon>Solanaceae</taxon>
        <taxon>Solanoideae</taxon>
        <taxon>Capsiceae</taxon>
        <taxon>Capsicum</taxon>
    </lineage>
</organism>
<accession>A0A2G2V1A5</accession>